<dbReference type="EMBL" id="BPLQ01003349">
    <property type="protein sequence ID" value="GIX99767.1"/>
    <property type="molecule type" value="Genomic_DNA"/>
</dbReference>
<name>A0AAV4PQ48_9ARAC</name>
<organism evidence="1 2">
    <name type="scientific">Caerostris darwini</name>
    <dbReference type="NCBI Taxonomy" id="1538125"/>
    <lineage>
        <taxon>Eukaryota</taxon>
        <taxon>Metazoa</taxon>
        <taxon>Ecdysozoa</taxon>
        <taxon>Arthropoda</taxon>
        <taxon>Chelicerata</taxon>
        <taxon>Arachnida</taxon>
        <taxon>Araneae</taxon>
        <taxon>Araneomorphae</taxon>
        <taxon>Entelegynae</taxon>
        <taxon>Araneoidea</taxon>
        <taxon>Araneidae</taxon>
        <taxon>Caerostris</taxon>
    </lineage>
</organism>
<evidence type="ECO:0000313" key="1">
    <source>
        <dbReference type="EMBL" id="GIX99767.1"/>
    </source>
</evidence>
<keyword evidence="2" id="KW-1185">Reference proteome</keyword>
<proteinExistence type="predicted"/>
<gene>
    <name evidence="1" type="ORF">CDAR_605381</name>
</gene>
<sequence>QLAQWQTVGPRNPVVGGFSLVACEGPEWLTDMTAEAALSRQPTRSFPASS</sequence>
<evidence type="ECO:0000313" key="2">
    <source>
        <dbReference type="Proteomes" id="UP001054837"/>
    </source>
</evidence>
<dbReference type="Proteomes" id="UP001054837">
    <property type="component" value="Unassembled WGS sequence"/>
</dbReference>
<feature type="non-terminal residue" evidence="1">
    <location>
        <position position="1"/>
    </location>
</feature>
<comment type="caution">
    <text evidence="1">The sequence shown here is derived from an EMBL/GenBank/DDBJ whole genome shotgun (WGS) entry which is preliminary data.</text>
</comment>
<dbReference type="AlphaFoldDB" id="A0AAV4PQ48"/>
<protein>
    <submittedName>
        <fullName evidence="1">Uncharacterized protein</fullName>
    </submittedName>
</protein>
<reference evidence="1 2" key="1">
    <citation type="submission" date="2021-06" db="EMBL/GenBank/DDBJ databases">
        <title>Caerostris darwini draft genome.</title>
        <authorList>
            <person name="Kono N."/>
            <person name="Arakawa K."/>
        </authorList>
    </citation>
    <scope>NUCLEOTIDE SEQUENCE [LARGE SCALE GENOMIC DNA]</scope>
</reference>
<accession>A0AAV4PQ48</accession>